<dbReference type="Proteomes" id="UP000184749">
    <property type="component" value="Plasmid pRgalIE4872c"/>
</dbReference>
<proteinExistence type="predicted"/>
<gene>
    <name evidence="1" type="primary">phnH-2</name>
    <name evidence="1" type="ORF">IE4872_PC00271</name>
</gene>
<dbReference type="NCBIfam" id="TIGR03292">
    <property type="entry name" value="PhnH_redo"/>
    <property type="match status" value="1"/>
</dbReference>
<dbReference type="Pfam" id="PF05845">
    <property type="entry name" value="PhnH"/>
    <property type="match status" value="1"/>
</dbReference>
<name>A0A1L5NR00_9HYPH</name>
<accession>A0A1L5NR00</accession>
<dbReference type="GO" id="GO:0019634">
    <property type="term" value="P:organic phosphonate metabolic process"/>
    <property type="evidence" value="ECO:0007669"/>
    <property type="project" value="InterPro"/>
</dbReference>
<dbReference type="RefSeq" id="WP_074070821.1">
    <property type="nucleotide sequence ID" value="NZ_CP017104.1"/>
</dbReference>
<dbReference type="PIRSF" id="PIRSF020680">
    <property type="entry name" value="PhnH"/>
    <property type="match status" value="1"/>
</dbReference>
<sequence>MSSIVDASGIEPGFANPIFDSQDTFRRILDAYAYVGRPQTLRSEATAVGPLAPATVSACLTLADFETPVWLDSRSDRGDVRNFLGFHCGAPFVDGSAEAAFAIVADPTTMPHLAEFHLGTELEPQTSTTIVVQVPSFTAGPPVRWRGPGIQHEASVAIEGLPSWFWEEWQLNQELYPIGVDVLFTSGNAIIALPRSISMEI</sequence>
<evidence type="ECO:0000313" key="2">
    <source>
        <dbReference type="Proteomes" id="UP000184749"/>
    </source>
</evidence>
<dbReference type="AlphaFoldDB" id="A0A1L5NR00"/>
<dbReference type="SUPFAM" id="SSF159709">
    <property type="entry name" value="PhnH-like"/>
    <property type="match status" value="1"/>
</dbReference>
<dbReference type="OrthoDB" id="9814509at2"/>
<organism evidence="1 2">
    <name type="scientific">Rhizobium gallicum</name>
    <dbReference type="NCBI Taxonomy" id="56730"/>
    <lineage>
        <taxon>Bacteria</taxon>
        <taxon>Pseudomonadati</taxon>
        <taxon>Pseudomonadota</taxon>
        <taxon>Alphaproteobacteria</taxon>
        <taxon>Hyphomicrobiales</taxon>
        <taxon>Rhizobiaceae</taxon>
        <taxon>Rhizobium/Agrobacterium group</taxon>
        <taxon>Rhizobium</taxon>
    </lineage>
</organism>
<dbReference type="EMBL" id="CP017104">
    <property type="protein sequence ID" value="APO70298.1"/>
    <property type="molecule type" value="Genomic_DNA"/>
</dbReference>
<keyword evidence="1" id="KW-0614">Plasmid</keyword>
<dbReference type="InterPro" id="IPR038058">
    <property type="entry name" value="PhnH-like_sp"/>
</dbReference>
<protein>
    <submittedName>
        <fullName evidence="1">Phosphonate metabolism protein PhnH 2</fullName>
    </submittedName>
</protein>
<geneLocation type="plasmid" evidence="2">
    <name>prgalie4872c</name>
</geneLocation>
<reference evidence="1 2" key="1">
    <citation type="submission" date="2016-09" db="EMBL/GenBank/DDBJ databases">
        <title>The complete genome sequences of Rhizobium gallicum, symbiovars gallicum and phaseoli, symbionts associated to common bean (Phaseolus vulgaris).</title>
        <authorList>
            <person name="Bustos P."/>
            <person name="Santamaria R.I."/>
            <person name="Perez-Carrascal O.M."/>
            <person name="Juarez S."/>
            <person name="Lozano L."/>
            <person name="Martinez-Flores I."/>
            <person name="Martinez-Romero E."/>
            <person name="Cevallos M."/>
            <person name="Romero D."/>
            <person name="Davila G."/>
            <person name="Gonzalez V."/>
        </authorList>
    </citation>
    <scope>NUCLEOTIDE SEQUENCE [LARGE SCALE GENOMIC DNA]</scope>
    <source>
        <strain evidence="1 2">IE4872</strain>
        <plasmid evidence="2">prgalie4872c</plasmid>
    </source>
</reference>
<dbReference type="Gene3D" id="3.40.50.11310">
    <property type="entry name" value="Bacterial phosphonate metabolism protein PhnH"/>
    <property type="match status" value="1"/>
</dbReference>
<dbReference type="InterPro" id="IPR008772">
    <property type="entry name" value="Phosphonate_metab_PhnH"/>
</dbReference>
<evidence type="ECO:0000313" key="1">
    <source>
        <dbReference type="EMBL" id="APO70298.1"/>
    </source>
</evidence>